<dbReference type="PROSITE" id="PS50191">
    <property type="entry name" value="CRAL_TRIO"/>
    <property type="match status" value="1"/>
</dbReference>
<dbReference type="AlphaFoldDB" id="A0A4Q9MWB2"/>
<gene>
    <name evidence="4" type="ORF">BD311DRAFT_752079</name>
</gene>
<dbReference type="Gene3D" id="3.40.525.10">
    <property type="entry name" value="CRAL-TRIO lipid binding domain"/>
    <property type="match status" value="1"/>
</dbReference>
<keyword evidence="1" id="KW-0175">Coiled coil</keyword>
<evidence type="ECO:0000313" key="4">
    <source>
        <dbReference type="EMBL" id="TBU31598.1"/>
    </source>
</evidence>
<reference evidence="4" key="1">
    <citation type="submission" date="2019-01" db="EMBL/GenBank/DDBJ databases">
        <title>Draft genome sequences of three monokaryotic isolates of the white-rot basidiomycete fungus Dichomitus squalens.</title>
        <authorList>
            <consortium name="DOE Joint Genome Institute"/>
            <person name="Lopez S.C."/>
            <person name="Andreopoulos B."/>
            <person name="Pangilinan J."/>
            <person name="Lipzen A."/>
            <person name="Riley R."/>
            <person name="Ahrendt S."/>
            <person name="Ng V."/>
            <person name="Barry K."/>
            <person name="Daum C."/>
            <person name="Grigoriev I.V."/>
            <person name="Hilden K.S."/>
            <person name="Makela M.R."/>
            <person name="de Vries R.P."/>
        </authorList>
    </citation>
    <scope>NUCLEOTIDE SEQUENCE [LARGE SCALE GENOMIC DNA]</scope>
    <source>
        <strain evidence="4">OM18370.1</strain>
    </source>
</reference>
<feature type="domain" description="CRAL-TRIO" evidence="3">
    <location>
        <begin position="113"/>
        <end position="266"/>
    </location>
</feature>
<dbReference type="InterPro" id="IPR036865">
    <property type="entry name" value="CRAL-TRIO_dom_sf"/>
</dbReference>
<evidence type="ECO:0000256" key="2">
    <source>
        <dbReference type="SAM" id="MobiDB-lite"/>
    </source>
</evidence>
<organism evidence="4">
    <name type="scientific">Dichomitus squalens</name>
    <dbReference type="NCBI Taxonomy" id="114155"/>
    <lineage>
        <taxon>Eukaryota</taxon>
        <taxon>Fungi</taxon>
        <taxon>Dikarya</taxon>
        <taxon>Basidiomycota</taxon>
        <taxon>Agaricomycotina</taxon>
        <taxon>Agaricomycetes</taxon>
        <taxon>Polyporales</taxon>
        <taxon>Polyporaceae</taxon>
        <taxon>Dichomitus</taxon>
    </lineage>
</organism>
<dbReference type="Proteomes" id="UP000292957">
    <property type="component" value="Unassembled WGS sequence"/>
</dbReference>
<dbReference type="Pfam" id="PF00650">
    <property type="entry name" value="CRAL_TRIO"/>
    <property type="match status" value="1"/>
</dbReference>
<dbReference type="SUPFAM" id="SSF52087">
    <property type="entry name" value="CRAL/TRIO domain"/>
    <property type="match status" value="1"/>
</dbReference>
<dbReference type="InterPro" id="IPR001251">
    <property type="entry name" value="CRAL-TRIO_dom"/>
</dbReference>
<dbReference type="InterPro" id="IPR052432">
    <property type="entry name" value="PITP/CRAL-TRIO"/>
</dbReference>
<sequence length="400" mass="45969">MSMEVVLRQKEEELVEIYEANLENARNLQRTLRQDILPGLVHELHLEDEGERRATSWLHDLQSIFRLLRRHKFTVSFALENARDVLLWRLAVIPTEIPRSSTSFIRCLPTNVRDPFGRPIIVVKLCDLLGSLHDVRSALINYMELLRLHLYTLNNQQQESAQGRERPILQYIVLVDIDRIPMQSVQCVDLITWFIYELIPRFPGMLAAALILNYSWAHSGVWNIIKRLLPKSALARIFFPSQDELLGFLSAAAIPCDYGGSLPLLTELEDPLENFVVNREEGTPGMSNPPAQPAVSDASASSSQPIPRVPSISTYSHLNPYFGYPVSRQGAPTPKLRHGRQRKRDLLRTLAALWWSKWRNRFLLLLCVVVCVITYRLRRTPRMLRWSQGMSGLLRLPARI</sequence>
<dbReference type="EMBL" id="ML143398">
    <property type="protein sequence ID" value="TBU31598.1"/>
    <property type="molecule type" value="Genomic_DNA"/>
</dbReference>
<proteinExistence type="predicted"/>
<feature type="coiled-coil region" evidence="1">
    <location>
        <begin position="8"/>
        <end position="35"/>
    </location>
</feature>
<dbReference type="CDD" id="cd00170">
    <property type="entry name" value="SEC14"/>
    <property type="match status" value="1"/>
</dbReference>
<evidence type="ECO:0000256" key="1">
    <source>
        <dbReference type="SAM" id="Coils"/>
    </source>
</evidence>
<dbReference type="PANTHER" id="PTHR46590">
    <property type="entry name" value="PHOSPHATIDYLINOSITOL TRANSFER PROTEIN CSR1-RELATED"/>
    <property type="match status" value="1"/>
</dbReference>
<protein>
    <submittedName>
        <fullName evidence="4">CRAL/TRIO domain-containing protein</fullName>
    </submittedName>
</protein>
<accession>A0A4Q9MWB2</accession>
<dbReference type="OrthoDB" id="75724at2759"/>
<evidence type="ECO:0000259" key="3">
    <source>
        <dbReference type="PROSITE" id="PS50191"/>
    </source>
</evidence>
<dbReference type="PANTHER" id="PTHR46590:SF4">
    <property type="entry name" value="CRAL-TRIO DOMAIN-CONTAINING PROTEIN"/>
    <property type="match status" value="1"/>
</dbReference>
<feature type="region of interest" description="Disordered" evidence="2">
    <location>
        <begin position="279"/>
        <end position="306"/>
    </location>
</feature>
<name>A0A4Q9MWB2_9APHY</name>